<name>X1F370_9ZZZZ</name>
<protein>
    <submittedName>
        <fullName evidence="1">Uncharacterized protein</fullName>
    </submittedName>
</protein>
<comment type="caution">
    <text evidence="1">The sequence shown here is derived from an EMBL/GenBank/DDBJ whole genome shotgun (WGS) entry which is preliminary data.</text>
</comment>
<evidence type="ECO:0000313" key="1">
    <source>
        <dbReference type="EMBL" id="GAH15258.1"/>
    </source>
</evidence>
<reference evidence="1" key="1">
    <citation type="journal article" date="2014" name="Front. Microbiol.">
        <title>High frequency of phylogenetically diverse reductive dehalogenase-homologous genes in deep subseafloor sedimentary metagenomes.</title>
        <authorList>
            <person name="Kawai M."/>
            <person name="Futagami T."/>
            <person name="Toyoda A."/>
            <person name="Takaki Y."/>
            <person name="Nishi S."/>
            <person name="Hori S."/>
            <person name="Arai W."/>
            <person name="Tsubouchi T."/>
            <person name="Morono Y."/>
            <person name="Uchiyama I."/>
            <person name="Ito T."/>
            <person name="Fujiyama A."/>
            <person name="Inagaki F."/>
            <person name="Takami H."/>
        </authorList>
    </citation>
    <scope>NUCLEOTIDE SEQUENCE</scope>
    <source>
        <strain evidence="1">Expedition CK06-06</strain>
    </source>
</reference>
<accession>X1F370</accession>
<sequence>SEIYESFYNRIVPSTQVVIDPKIIFAQKDNIDNIRKLIKVGREDVAFSLFFKTFPSCLPHRSSR</sequence>
<gene>
    <name evidence="1" type="ORF">S01H4_54733</name>
</gene>
<organism evidence="1">
    <name type="scientific">marine sediment metagenome</name>
    <dbReference type="NCBI Taxonomy" id="412755"/>
    <lineage>
        <taxon>unclassified sequences</taxon>
        <taxon>metagenomes</taxon>
        <taxon>ecological metagenomes</taxon>
    </lineage>
</organism>
<dbReference type="AlphaFoldDB" id="X1F370"/>
<proteinExistence type="predicted"/>
<dbReference type="EMBL" id="BART01031518">
    <property type="protein sequence ID" value="GAH15258.1"/>
    <property type="molecule type" value="Genomic_DNA"/>
</dbReference>
<feature type="non-terminal residue" evidence="1">
    <location>
        <position position="1"/>
    </location>
</feature>